<name>A0A653CL24_CALMS</name>
<sequence>MENNILKDVSHSDDHQDDNHNNYLCHYHKHRLPQILAWAAEIRSIDPGNHSSRLSELLCRQVPQIHPDS</sequence>
<proteinExistence type="predicted"/>
<feature type="region of interest" description="Disordered" evidence="1">
    <location>
        <begin position="1"/>
        <end position="20"/>
    </location>
</feature>
<evidence type="ECO:0000313" key="3">
    <source>
        <dbReference type="Proteomes" id="UP000410492"/>
    </source>
</evidence>
<feature type="compositionally biased region" description="Basic and acidic residues" evidence="1">
    <location>
        <begin position="8"/>
        <end position="20"/>
    </location>
</feature>
<reference evidence="2 3" key="1">
    <citation type="submission" date="2019-01" db="EMBL/GenBank/DDBJ databases">
        <authorList>
            <person name="Sayadi A."/>
        </authorList>
    </citation>
    <scope>NUCLEOTIDE SEQUENCE [LARGE SCALE GENOMIC DNA]</scope>
</reference>
<keyword evidence="3" id="KW-1185">Reference proteome</keyword>
<protein>
    <submittedName>
        <fullName evidence="2">Uncharacterized protein</fullName>
    </submittedName>
</protein>
<dbReference type="Proteomes" id="UP000410492">
    <property type="component" value="Unassembled WGS sequence"/>
</dbReference>
<gene>
    <name evidence="2" type="ORF">CALMAC_LOCUS9970</name>
</gene>
<dbReference type="EMBL" id="CAACVG010008113">
    <property type="protein sequence ID" value="VEN48569.1"/>
    <property type="molecule type" value="Genomic_DNA"/>
</dbReference>
<organism evidence="2 3">
    <name type="scientific">Callosobruchus maculatus</name>
    <name type="common">Southern cowpea weevil</name>
    <name type="synonym">Pulse bruchid</name>
    <dbReference type="NCBI Taxonomy" id="64391"/>
    <lineage>
        <taxon>Eukaryota</taxon>
        <taxon>Metazoa</taxon>
        <taxon>Ecdysozoa</taxon>
        <taxon>Arthropoda</taxon>
        <taxon>Hexapoda</taxon>
        <taxon>Insecta</taxon>
        <taxon>Pterygota</taxon>
        <taxon>Neoptera</taxon>
        <taxon>Endopterygota</taxon>
        <taxon>Coleoptera</taxon>
        <taxon>Polyphaga</taxon>
        <taxon>Cucujiformia</taxon>
        <taxon>Chrysomeloidea</taxon>
        <taxon>Chrysomelidae</taxon>
        <taxon>Bruchinae</taxon>
        <taxon>Bruchini</taxon>
        <taxon>Callosobruchus</taxon>
    </lineage>
</organism>
<dbReference type="AlphaFoldDB" id="A0A653CL24"/>
<accession>A0A653CL24</accession>
<dbReference type="OrthoDB" id="6481667at2759"/>
<evidence type="ECO:0000313" key="2">
    <source>
        <dbReference type="EMBL" id="VEN48569.1"/>
    </source>
</evidence>
<evidence type="ECO:0000256" key="1">
    <source>
        <dbReference type="SAM" id="MobiDB-lite"/>
    </source>
</evidence>